<keyword evidence="2" id="KW-1185">Reference proteome</keyword>
<dbReference type="Proteomes" id="UP000789525">
    <property type="component" value="Unassembled WGS sequence"/>
</dbReference>
<sequence length="525" mass="57331">MFIAFSLSNSLRLSKIGAARQFNILNASNVPRKPFKFVGVAKFPKRSLEMAWRCSADSNDGLVDNLKKNKIIRSERVEKAMRSVDRKNYVSNSPYTDSPQYIGYGATISAPHMHAIALENLEPFLKPGMKALDIGSGSGYLTVCMEEMVGPEGKVTGIEHIPQLVDMAKSNVQKDRPELLESKRVEFIVGDGREGYAGGAPYDCIHVGAAAGTTPQALIDQLKAPGRLFIPVGHDNENQTIYQYDKDVNGEVTKRSLMGVIYVPLTDARKQLNANFAALRRSSSMALRCVSSNAGQGRKGGAATMNTANKATVENKVNVTLDFCAAVSLGGLDPEILQMVPQPVKAVLILFPINDAHEQHSKEEAERIQEKGQEVSSEIVFYKQTISNACGTIGLLHSLANNLDSIKIDDGPLKQLLDKTRSGTPLERAKLLEEDGELAEAHKASALTGQSRPPSELDKVNTHFVCFIQKDGSLYELDGRKSSPINHGSCTDLLLDSAKIIKQFMDRVPGNLQFTMIALAPKQFD</sequence>
<gene>
    <name evidence="1" type="ORF">ACOLOM_LOCUS2845</name>
</gene>
<evidence type="ECO:0000313" key="2">
    <source>
        <dbReference type="Proteomes" id="UP000789525"/>
    </source>
</evidence>
<reference evidence="1" key="1">
    <citation type="submission" date="2021-06" db="EMBL/GenBank/DDBJ databases">
        <authorList>
            <person name="Kallberg Y."/>
            <person name="Tangrot J."/>
            <person name="Rosling A."/>
        </authorList>
    </citation>
    <scope>NUCLEOTIDE SEQUENCE</scope>
    <source>
        <strain evidence="1">CL356</strain>
    </source>
</reference>
<name>A0ACA9L1E5_9GLOM</name>
<proteinExistence type="predicted"/>
<comment type="caution">
    <text evidence="1">The sequence shown here is derived from an EMBL/GenBank/DDBJ whole genome shotgun (WGS) entry which is preliminary data.</text>
</comment>
<organism evidence="1 2">
    <name type="scientific">Acaulospora colombiana</name>
    <dbReference type="NCBI Taxonomy" id="27376"/>
    <lineage>
        <taxon>Eukaryota</taxon>
        <taxon>Fungi</taxon>
        <taxon>Fungi incertae sedis</taxon>
        <taxon>Mucoromycota</taxon>
        <taxon>Glomeromycotina</taxon>
        <taxon>Glomeromycetes</taxon>
        <taxon>Diversisporales</taxon>
        <taxon>Acaulosporaceae</taxon>
        <taxon>Acaulospora</taxon>
    </lineage>
</organism>
<evidence type="ECO:0000313" key="1">
    <source>
        <dbReference type="EMBL" id="CAG8502074.1"/>
    </source>
</evidence>
<dbReference type="EMBL" id="CAJVPT010003909">
    <property type="protein sequence ID" value="CAG8502074.1"/>
    <property type="molecule type" value="Genomic_DNA"/>
</dbReference>
<protein>
    <submittedName>
        <fullName evidence="1">16732_t:CDS:1</fullName>
    </submittedName>
</protein>
<accession>A0ACA9L1E5</accession>